<dbReference type="Proteomes" id="UP000037460">
    <property type="component" value="Unassembled WGS sequence"/>
</dbReference>
<feature type="non-terminal residue" evidence="1">
    <location>
        <position position="41"/>
    </location>
</feature>
<comment type="caution">
    <text evidence="1">The sequence shown here is derived from an EMBL/GenBank/DDBJ whole genome shotgun (WGS) entry which is preliminary data.</text>
</comment>
<keyword evidence="2" id="KW-1185">Reference proteome</keyword>
<dbReference type="EMBL" id="JWZX01002675">
    <property type="protein sequence ID" value="KOO27729.1"/>
    <property type="molecule type" value="Genomic_DNA"/>
</dbReference>
<evidence type="ECO:0000313" key="1">
    <source>
        <dbReference type="EMBL" id="KOO27729.1"/>
    </source>
</evidence>
<dbReference type="AlphaFoldDB" id="A0A0M0JMB2"/>
<organism evidence="1 2">
    <name type="scientific">Chrysochromulina tobinii</name>
    <dbReference type="NCBI Taxonomy" id="1460289"/>
    <lineage>
        <taxon>Eukaryota</taxon>
        <taxon>Haptista</taxon>
        <taxon>Haptophyta</taxon>
        <taxon>Prymnesiophyceae</taxon>
        <taxon>Prymnesiales</taxon>
        <taxon>Chrysochromulinaceae</taxon>
        <taxon>Chrysochromulina</taxon>
    </lineage>
</organism>
<protein>
    <submittedName>
        <fullName evidence="1">Uncharacterized protein</fullName>
    </submittedName>
</protein>
<sequence length="41" mass="4363">MTELIGATVKMPDGIAAPEVSLESPISVESIIFLELNQFGD</sequence>
<name>A0A0M0JMB2_9EUKA</name>
<gene>
    <name evidence="1" type="ORF">Ctob_013044</name>
</gene>
<evidence type="ECO:0000313" key="2">
    <source>
        <dbReference type="Proteomes" id="UP000037460"/>
    </source>
</evidence>
<accession>A0A0M0JMB2</accession>
<reference evidence="2" key="1">
    <citation type="journal article" date="2015" name="PLoS Genet.">
        <title>Genome Sequence and Transcriptome Analyses of Chrysochromulina tobin: Metabolic Tools for Enhanced Algal Fitness in the Prominent Order Prymnesiales (Haptophyceae).</title>
        <authorList>
            <person name="Hovde B.T."/>
            <person name="Deodato C.R."/>
            <person name="Hunsperger H.M."/>
            <person name="Ryken S.A."/>
            <person name="Yost W."/>
            <person name="Jha R.K."/>
            <person name="Patterson J."/>
            <person name="Monnat R.J. Jr."/>
            <person name="Barlow S.B."/>
            <person name="Starkenburg S.R."/>
            <person name="Cattolico R.A."/>
        </authorList>
    </citation>
    <scope>NUCLEOTIDE SEQUENCE</scope>
    <source>
        <strain evidence="2">CCMP291</strain>
    </source>
</reference>
<proteinExistence type="predicted"/>